<sequence>MGVPVVGEVIALHGATDSDVLADAAGLEKFSSHPLGTAIRNAAAAKGVAAHRMDRFVNVAGRGASAKCLVCATRDHAIGNLEHIGASAETCDEVLGEVRRLEIAGQTAVLVSEGRVVIGVIGISDRLRPEAPDVVAALHRLGVTSVMLSGDNEAAARAVAEQIGIAEVHGGLLPERKAELIDRLRTMYGGVAMIGDGVNDAPSLARADVGIAMGGGSDVAIEAADVTLMNDAIVTLPYLLGLSRKTFGVVRQNVYGSLIVKGLILLAGITGLAGLGVAVAVDAGTAILVVLNGLRLFGYRGAAVTAVSTR</sequence>
<dbReference type="OrthoDB" id="7059309at2"/>
<evidence type="ECO:0000256" key="1">
    <source>
        <dbReference type="ARBA" id="ARBA00004370"/>
    </source>
</evidence>
<dbReference type="GO" id="GO:0022857">
    <property type="term" value="F:transmembrane transporter activity"/>
    <property type="evidence" value="ECO:0007669"/>
    <property type="project" value="TreeGrafter"/>
</dbReference>
<evidence type="ECO:0000256" key="4">
    <source>
        <dbReference type="ARBA" id="ARBA00022989"/>
    </source>
</evidence>
<dbReference type="PRINTS" id="PR00119">
    <property type="entry name" value="CATATPASE"/>
</dbReference>
<dbReference type="Pfam" id="PF00702">
    <property type="entry name" value="Hydrolase"/>
    <property type="match status" value="1"/>
</dbReference>
<evidence type="ECO:0000256" key="3">
    <source>
        <dbReference type="ARBA" id="ARBA00022692"/>
    </source>
</evidence>
<proteinExistence type="inferred from homology"/>
<dbReference type="InterPro" id="IPR023299">
    <property type="entry name" value="ATPase_P-typ_cyto_dom_N"/>
</dbReference>
<keyword evidence="4" id="KW-1133">Transmembrane helix</keyword>
<dbReference type="PANTHER" id="PTHR48085:SF5">
    <property type="entry name" value="CADMIUM_ZINC-TRANSPORTING ATPASE HMA4-RELATED"/>
    <property type="match status" value="1"/>
</dbReference>
<keyword evidence="3" id="KW-0812">Transmembrane</keyword>
<dbReference type="Gene3D" id="3.40.1110.10">
    <property type="entry name" value="Calcium-transporting ATPase, cytoplasmic domain N"/>
    <property type="match status" value="1"/>
</dbReference>
<dbReference type="GO" id="GO:0016020">
    <property type="term" value="C:membrane"/>
    <property type="evidence" value="ECO:0007669"/>
    <property type="project" value="UniProtKB-SubCell"/>
</dbReference>
<dbReference type="AlphaFoldDB" id="A0A098BN08"/>
<dbReference type="GO" id="GO:0005524">
    <property type="term" value="F:ATP binding"/>
    <property type="evidence" value="ECO:0007669"/>
    <property type="project" value="InterPro"/>
</dbReference>
<dbReference type="EC" id="3.6.1.-" evidence="6"/>
<dbReference type="InterPro" id="IPR001757">
    <property type="entry name" value="P_typ_ATPase"/>
</dbReference>
<dbReference type="InterPro" id="IPR036412">
    <property type="entry name" value="HAD-like_sf"/>
</dbReference>
<protein>
    <submittedName>
        <fullName evidence="6">Putative heavy metal transporting ATPase, P-type</fullName>
        <ecNumber evidence="6">3.6.1.-</ecNumber>
    </submittedName>
</protein>
<keyword evidence="5" id="KW-0472">Membrane</keyword>
<dbReference type="PROSITE" id="PS01229">
    <property type="entry name" value="COF_2"/>
    <property type="match status" value="1"/>
</dbReference>
<dbReference type="Proteomes" id="UP000042997">
    <property type="component" value="Unassembled WGS sequence"/>
</dbReference>
<reference evidence="6 7" key="1">
    <citation type="journal article" date="2014" name="Genome Announc.">
        <title>Draft Genome Sequence of Propane- and Butane-Oxidizing Actinobacterium Rhodococcus ruber IEGM 231.</title>
        <authorList>
            <person name="Ivshina I.B."/>
            <person name="Kuyukina M.S."/>
            <person name="Krivoruchko A.V."/>
            <person name="Barbe V."/>
            <person name="Fischer C."/>
        </authorList>
    </citation>
    <scope>NUCLEOTIDE SEQUENCE [LARGE SCALE GENOMIC DNA]</scope>
</reference>
<name>A0A098BN08_9NOCA</name>
<dbReference type="SUPFAM" id="SSF81660">
    <property type="entry name" value="Metal cation-transporting ATPase, ATP-binding domain N"/>
    <property type="match status" value="1"/>
</dbReference>
<keyword evidence="6" id="KW-0378">Hydrolase</keyword>
<comment type="similarity">
    <text evidence="2">Belongs to the cation transport ATPase (P-type) (TC 3.A.3) family. Type IB subfamily.</text>
</comment>
<evidence type="ECO:0000313" key="7">
    <source>
        <dbReference type="Proteomes" id="UP000042997"/>
    </source>
</evidence>
<dbReference type="PRINTS" id="PR00120">
    <property type="entry name" value="HATPASE"/>
</dbReference>
<dbReference type="InterPro" id="IPR051014">
    <property type="entry name" value="Cation_Transport_ATPase_IB"/>
</dbReference>
<dbReference type="GO" id="GO:0016887">
    <property type="term" value="F:ATP hydrolysis activity"/>
    <property type="evidence" value="ECO:0007669"/>
    <property type="project" value="InterPro"/>
</dbReference>
<dbReference type="SUPFAM" id="SSF56784">
    <property type="entry name" value="HAD-like"/>
    <property type="match status" value="1"/>
</dbReference>
<evidence type="ECO:0000256" key="5">
    <source>
        <dbReference type="ARBA" id="ARBA00023136"/>
    </source>
</evidence>
<dbReference type="EMBL" id="CCSD01000073">
    <property type="protein sequence ID" value="CDZ90104.1"/>
    <property type="molecule type" value="Genomic_DNA"/>
</dbReference>
<dbReference type="PANTHER" id="PTHR48085">
    <property type="entry name" value="CADMIUM/ZINC-TRANSPORTING ATPASE HMA2-RELATED"/>
    <property type="match status" value="1"/>
</dbReference>
<comment type="subcellular location">
    <subcellularLocation>
        <location evidence="1">Membrane</location>
    </subcellularLocation>
</comment>
<dbReference type="NCBIfam" id="TIGR01494">
    <property type="entry name" value="ATPase_P-type"/>
    <property type="match status" value="1"/>
</dbReference>
<dbReference type="Gene3D" id="3.40.50.1000">
    <property type="entry name" value="HAD superfamily/HAD-like"/>
    <property type="match status" value="1"/>
</dbReference>
<gene>
    <name evidence="6" type="ORF">RHRU231_600037</name>
</gene>
<evidence type="ECO:0000313" key="6">
    <source>
        <dbReference type="EMBL" id="CDZ90104.1"/>
    </source>
</evidence>
<evidence type="ECO:0000256" key="2">
    <source>
        <dbReference type="ARBA" id="ARBA00006024"/>
    </source>
</evidence>
<organism evidence="6 7">
    <name type="scientific">Rhodococcus ruber</name>
    <dbReference type="NCBI Taxonomy" id="1830"/>
    <lineage>
        <taxon>Bacteria</taxon>
        <taxon>Bacillati</taxon>
        <taxon>Actinomycetota</taxon>
        <taxon>Actinomycetes</taxon>
        <taxon>Mycobacteriales</taxon>
        <taxon>Nocardiaceae</taxon>
        <taxon>Rhodococcus</taxon>
    </lineage>
</organism>
<dbReference type="InterPro" id="IPR023214">
    <property type="entry name" value="HAD_sf"/>
</dbReference>
<accession>A0A098BN08</accession>